<feature type="transmembrane region" description="Helical" evidence="6">
    <location>
        <begin position="711"/>
        <end position="730"/>
    </location>
</feature>
<sequence>MWNKLAHSVLKHRLYWIIALGIMTVFMAQYAMKVEMSYDFGGTVPKDDPEMVFFSQFKDKFGEDGNILAVGLEDKSVYTPDKFRKLAYLGDELARIKGVNNVLSLPRVLKLTKNAKEKRFEAKQIFNPLPDNQEQLDSLLKVAKGQKLYAGQIFNPKNGATFLLLSIQKEYLNSAKRFALMDDITRAGDQFSEETGIQLRYAGLPFIRAVVSTKVKAELQMFLVLSLMVTALILWVFFRSWDAVAVPMILIFIIVIWSTGTLGLFGFKVTMLTGLIPPIIVVIGIPNSVYLLNKYHQETAKHGNKARALSVVIRKVGVVTLITNFTTAAGFIVLGFTQITLLKEFGIVAGINVLATFMVSIIFIPAVFSYLPTPHGKRLKHLDSKLQTRLLDMIDLQVHRHPRRIFLFSGILVSVALFGVTKMKAISYMVDDIPEDSQIKRDLRFFESNIGGVMPLQFVVDTGKPRGVMKLSTLKKVNELETFLAAQPEISQPISITTLIKASTQAYYNGNPKYYRLPNSREKNFILRYLDNQDDSSGLIKSFVDSTGQIMRINCMVADVGSKKLGELIQDRIQPEIDKVFGKDGKITVRPTGTTLLFVKGNNFLIDNLITSMLLAFLIVAILMALLFQRLRIIVISLIPNMIPLILTAGMMGYFGIPLKPSTALIFSITFGIAVDDSIHFLAKYRQELFANRFFVPVAISKTLKETGSSMIYTSIVLFFGFVIFAFSEFGGTKALGLLTSITLLMAMLTNLVVLPALLMVFDNGKRKKGDGLVEHFEEFYHEDDDEEIDLGQLDLGEKG</sequence>
<dbReference type="Proteomes" id="UP001348817">
    <property type="component" value="Chromosome"/>
</dbReference>
<dbReference type="InterPro" id="IPR000731">
    <property type="entry name" value="SSD"/>
</dbReference>
<feature type="domain" description="SSD" evidence="7">
    <location>
        <begin position="248"/>
        <end position="370"/>
    </location>
</feature>
<feature type="transmembrane region" description="Helical" evidence="6">
    <location>
        <begin position="245"/>
        <end position="265"/>
    </location>
</feature>
<organism evidence="8 9">
    <name type="scientific">Fulvitalea axinellae</name>
    <dbReference type="NCBI Taxonomy" id="1182444"/>
    <lineage>
        <taxon>Bacteria</taxon>
        <taxon>Pseudomonadati</taxon>
        <taxon>Bacteroidota</taxon>
        <taxon>Cytophagia</taxon>
        <taxon>Cytophagales</taxon>
        <taxon>Persicobacteraceae</taxon>
        <taxon>Fulvitalea</taxon>
    </lineage>
</organism>
<dbReference type="GO" id="GO:0005886">
    <property type="term" value="C:plasma membrane"/>
    <property type="evidence" value="ECO:0007669"/>
    <property type="project" value="UniProtKB-SubCell"/>
</dbReference>
<feature type="transmembrane region" description="Helical" evidence="6">
    <location>
        <begin position="635"/>
        <end position="657"/>
    </location>
</feature>
<feature type="transmembrane region" description="Helical" evidence="6">
    <location>
        <begin position="14"/>
        <end position="32"/>
    </location>
</feature>
<name>A0AAU9CWB9_9BACT</name>
<feature type="transmembrane region" description="Helical" evidence="6">
    <location>
        <begin position="312"/>
        <end position="339"/>
    </location>
</feature>
<keyword evidence="4 6" id="KW-1133">Transmembrane helix</keyword>
<evidence type="ECO:0000259" key="7">
    <source>
        <dbReference type="PROSITE" id="PS50156"/>
    </source>
</evidence>
<feature type="domain" description="SSD" evidence="7">
    <location>
        <begin position="630"/>
        <end position="761"/>
    </location>
</feature>
<dbReference type="Pfam" id="PF03176">
    <property type="entry name" value="MMPL"/>
    <property type="match status" value="2"/>
</dbReference>
<keyword evidence="3 6" id="KW-0812">Transmembrane</keyword>
<feature type="transmembrane region" description="Helical" evidence="6">
    <location>
        <begin position="609"/>
        <end position="628"/>
    </location>
</feature>
<feature type="transmembrane region" description="Helical" evidence="6">
    <location>
        <begin position="219"/>
        <end position="238"/>
    </location>
</feature>
<dbReference type="PANTHER" id="PTHR33406:SF12">
    <property type="entry name" value="BLR2997 PROTEIN"/>
    <property type="match status" value="1"/>
</dbReference>
<dbReference type="KEGG" id="fax:FUAX_37590"/>
<evidence type="ECO:0000256" key="1">
    <source>
        <dbReference type="ARBA" id="ARBA00004651"/>
    </source>
</evidence>
<dbReference type="RefSeq" id="WP_338392827.1">
    <property type="nucleotide sequence ID" value="NZ_AP025314.1"/>
</dbReference>
<dbReference type="PANTHER" id="PTHR33406">
    <property type="entry name" value="MEMBRANE PROTEIN MJ1562-RELATED"/>
    <property type="match status" value="1"/>
</dbReference>
<evidence type="ECO:0000256" key="2">
    <source>
        <dbReference type="ARBA" id="ARBA00022475"/>
    </source>
</evidence>
<proteinExistence type="predicted"/>
<evidence type="ECO:0000256" key="5">
    <source>
        <dbReference type="ARBA" id="ARBA00023136"/>
    </source>
</evidence>
<feature type="transmembrane region" description="Helical" evidence="6">
    <location>
        <begin position="345"/>
        <end position="371"/>
    </location>
</feature>
<evidence type="ECO:0000313" key="9">
    <source>
        <dbReference type="Proteomes" id="UP001348817"/>
    </source>
</evidence>
<dbReference type="InterPro" id="IPR004869">
    <property type="entry name" value="MMPL_dom"/>
</dbReference>
<dbReference type="Gene3D" id="1.20.1640.10">
    <property type="entry name" value="Multidrug efflux transporter AcrB transmembrane domain"/>
    <property type="match status" value="2"/>
</dbReference>
<evidence type="ECO:0000256" key="6">
    <source>
        <dbReference type="SAM" id="Phobius"/>
    </source>
</evidence>
<feature type="transmembrane region" description="Helical" evidence="6">
    <location>
        <begin position="736"/>
        <end position="762"/>
    </location>
</feature>
<gene>
    <name evidence="8" type="ORF">FUAX_37590</name>
</gene>
<keyword evidence="2" id="KW-1003">Cell membrane</keyword>
<feature type="transmembrane region" description="Helical" evidence="6">
    <location>
        <begin position="271"/>
        <end position="292"/>
    </location>
</feature>
<comment type="subcellular location">
    <subcellularLocation>
        <location evidence="1">Cell membrane</location>
        <topology evidence="1">Multi-pass membrane protein</topology>
    </subcellularLocation>
</comment>
<accession>A0AAU9CWB9</accession>
<evidence type="ECO:0000256" key="4">
    <source>
        <dbReference type="ARBA" id="ARBA00022989"/>
    </source>
</evidence>
<evidence type="ECO:0000313" key="8">
    <source>
        <dbReference type="EMBL" id="BDD11327.1"/>
    </source>
</evidence>
<feature type="transmembrane region" description="Helical" evidence="6">
    <location>
        <begin position="663"/>
        <end position="683"/>
    </location>
</feature>
<dbReference type="PROSITE" id="PS50156">
    <property type="entry name" value="SSD"/>
    <property type="match status" value="2"/>
</dbReference>
<keyword evidence="9" id="KW-1185">Reference proteome</keyword>
<protein>
    <submittedName>
        <fullName evidence="8">Transporter</fullName>
    </submittedName>
</protein>
<reference evidence="8 9" key="1">
    <citation type="submission" date="2021-12" db="EMBL/GenBank/DDBJ databases">
        <title>Genome sequencing of bacteria with rrn-lacking chromosome and rrn-plasmid.</title>
        <authorList>
            <person name="Anda M."/>
            <person name="Iwasaki W."/>
        </authorList>
    </citation>
    <scope>NUCLEOTIDE SEQUENCE [LARGE SCALE GENOMIC DNA]</scope>
    <source>
        <strain evidence="8 9">DSM 100852</strain>
    </source>
</reference>
<dbReference type="AlphaFoldDB" id="A0AAU9CWB9"/>
<dbReference type="EMBL" id="AP025314">
    <property type="protein sequence ID" value="BDD11327.1"/>
    <property type="molecule type" value="Genomic_DNA"/>
</dbReference>
<feature type="transmembrane region" description="Helical" evidence="6">
    <location>
        <begin position="405"/>
        <end position="421"/>
    </location>
</feature>
<evidence type="ECO:0000256" key="3">
    <source>
        <dbReference type="ARBA" id="ARBA00022692"/>
    </source>
</evidence>
<dbReference type="SUPFAM" id="SSF82866">
    <property type="entry name" value="Multidrug efflux transporter AcrB transmembrane domain"/>
    <property type="match status" value="2"/>
</dbReference>
<dbReference type="InterPro" id="IPR050545">
    <property type="entry name" value="Mycobact_MmpL"/>
</dbReference>
<keyword evidence="5 6" id="KW-0472">Membrane</keyword>